<reference evidence="3" key="1">
    <citation type="journal article" date="2019" name="Int. J. Syst. Evol. Microbiol.">
        <title>The Global Catalogue of Microorganisms (GCM) 10K type strain sequencing project: providing services to taxonomists for standard genome sequencing and annotation.</title>
        <authorList>
            <consortium name="The Broad Institute Genomics Platform"/>
            <consortium name="The Broad Institute Genome Sequencing Center for Infectious Disease"/>
            <person name="Wu L."/>
            <person name="Ma J."/>
        </authorList>
    </citation>
    <scope>NUCLEOTIDE SEQUENCE [LARGE SCALE GENOMIC DNA]</scope>
    <source>
        <strain evidence="3">KCTC 32998</strain>
    </source>
</reference>
<gene>
    <name evidence="2" type="ORF">GCM10009038_32670</name>
</gene>
<comment type="caution">
    <text evidence="2">The sequence shown here is derived from an EMBL/GenBank/DDBJ whole genome shotgun (WGS) entry which is preliminary data.</text>
</comment>
<feature type="region of interest" description="Disordered" evidence="1">
    <location>
        <begin position="18"/>
        <end position="41"/>
    </location>
</feature>
<dbReference type="EMBL" id="BMZI01000007">
    <property type="protein sequence ID" value="GHB31254.1"/>
    <property type="molecule type" value="Genomic_DNA"/>
</dbReference>
<protein>
    <submittedName>
        <fullName evidence="2">Uncharacterized protein</fullName>
    </submittedName>
</protein>
<evidence type="ECO:0000313" key="3">
    <source>
        <dbReference type="Proteomes" id="UP000646745"/>
    </source>
</evidence>
<evidence type="ECO:0000313" key="2">
    <source>
        <dbReference type="EMBL" id="GHB31254.1"/>
    </source>
</evidence>
<proteinExistence type="predicted"/>
<organism evidence="2 3">
    <name type="scientific">Salinicola rhizosphaerae</name>
    <dbReference type="NCBI Taxonomy" id="1443141"/>
    <lineage>
        <taxon>Bacteria</taxon>
        <taxon>Pseudomonadati</taxon>
        <taxon>Pseudomonadota</taxon>
        <taxon>Gammaproteobacteria</taxon>
        <taxon>Oceanospirillales</taxon>
        <taxon>Halomonadaceae</taxon>
        <taxon>Salinicola</taxon>
    </lineage>
</organism>
<accession>A0ABQ3EBM3</accession>
<name>A0ABQ3EBM3_9GAMM</name>
<evidence type="ECO:0000256" key="1">
    <source>
        <dbReference type="SAM" id="MobiDB-lite"/>
    </source>
</evidence>
<keyword evidence="3" id="KW-1185">Reference proteome</keyword>
<sequence>MAFDDIIAILDEAELEPGKAKDGETAQLRGDSMSMPTPAFNAAWPKRRPVQLKKPCHRP</sequence>
<dbReference type="Proteomes" id="UP000646745">
    <property type="component" value="Unassembled WGS sequence"/>
</dbReference>